<dbReference type="GO" id="GO:0003700">
    <property type="term" value="F:DNA-binding transcription factor activity"/>
    <property type="evidence" value="ECO:0007669"/>
    <property type="project" value="InterPro"/>
</dbReference>
<dbReference type="InterPro" id="IPR000232">
    <property type="entry name" value="HSF_DNA-bd"/>
</dbReference>
<dbReference type="InterPro" id="IPR036390">
    <property type="entry name" value="WH_DNA-bd_sf"/>
</dbReference>
<feature type="compositionally biased region" description="Low complexity" evidence="5">
    <location>
        <begin position="604"/>
        <end position="627"/>
    </location>
</feature>
<feature type="compositionally biased region" description="Polar residues" evidence="5">
    <location>
        <begin position="119"/>
        <end position="128"/>
    </location>
</feature>
<dbReference type="SUPFAM" id="SSF46785">
    <property type="entry name" value="Winged helix' DNA-binding domain"/>
    <property type="match status" value="1"/>
</dbReference>
<dbReference type="Gene3D" id="1.10.10.10">
    <property type="entry name" value="Winged helix-like DNA-binding domain superfamily/Winged helix DNA-binding domain"/>
    <property type="match status" value="1"/>
</dbReference>
<dbReference type="EnsemblProtists" id="PYU1_T001668">
    <property type="protein sequence ID" value="PYU1_T001668"/>
    <property type="gene ID" value="PYU1_G001667"/>
</dbReference>
<dbReference type="HOGENOM" id="CLU_021142_0_0_1"/>
<feature type="region of interest" description="Disordered" evidence="5">
    <location>
        <begin position="504"/>
        <end position="553"/>
    </location>
</feature>
<feature type="domain" description="HSF-type DNA-binding" evidence="6">
    <location>
        <begin position="169"/>
        <end position="264"/>
    </location>
</feature>
<feature type="compositionally biased region" description="Acidic residues" evidence="5">
    <location>
        <begin position="80"/>
        <end position="114"/>
    </location>
</feature>
<name>K3W9M7_GLOUD</name>
<dbReference type="PANTHER" id="PTHR10015:SF427">
    <property type="entry name" value="HEAT SHOCK FACTOR PROTEIN"/>
    <property type="match status" value="1"/>
</dbReference>
<evidence type="ECO:0000313" key="8">
    <source>
        <dbReference type="Proteomes" id="UP000019132"/>
    </source>
</evidence>
<protein>
    <recommendedName>
        <fullName evidence="6">HSF-type DNA-binding domain-containing protein</fullName>
    </recommendedName>
</protein>
<reference evidence="8" key="2">
    <citation type="submission" date="2010-04" db="EMBL/GenBank/DDBJ databases">
        <authorList>
            <person name="Buell R."/>
            <person name="Hamilton J."/>
            <person name="Hostetler J."/>
        </authorList>
    </citation>
    <scope>NUCLEOTIDE SEQUENCE [LARGE SCALE GENOMIC DNA]</scope>
    <source>
        <strain evidence="8">DAOM:BR144</strain>
    </source>
</reference>
<comment type="subcellular location">
    <subcellularLocation>
        <location evidence="1">Nucleus</location>
    </subcellularLocation>
</comment>
<evidence type="ECO:0000256" key="2">
    <source>
        <dbReference type="ARBA" id="ARBA00023125"/>
    </source>
</evidence>
<reference evidence="8" key="1">
    <citation type="journal article" date="2010" name="Genome Biol.">
        <title>Genome sequence of the necrotrophic plant pathogen Pythium ultimum reveals original pathogenicity mechanisms and effector repertoire.</title>
        <authorList>
            <person name="Levesque C.A."/>
            <person name="Brouwer H."/>
            <person name="Cano L."/>
            <person name="Hamilton J.P."/>
            <person name="Holt C."/>
            <person name="Huitema E."/>
            <person name="Raffaele S."/>
            <person name="Robideau G.P."/>
            <person name="Thines M."/>
            <person name="Win J."/>
            <person name="Zerillo M.M."/>
            <person name="Beakes G.W."/>
            <person name="Boore J.L."/>
            <person name="Busam D."/>
            <person name="Dumas B."/>
            <person name="Ferriera S."/>
            <person name="Fuerstenberg S.I."/>
            <person name="Gachon C.M."/>
            <person name="Gaulin E."/>
            <person name="Govers F."/>
            <person name="Grenville-Briggs L."/>
            <person name="Horner N."/>
            <person name="Hostetler J."/>
            <person name="Jiang R.H."/>
            <person name="Johnson J."/>
            <person name="Krajaejun T."/>
            <person name="Lin H."/>
            <person name="Meijer H.J."/>
            <person name="Moore B."/>
            <person name="Morris P."/>
            <person name="Phuntmart V."/>
            <person name="Puiu D."/>
            <person name="Shetty J."/>
            <person name="Stajich J.E."/>
            <person name="Tripathy S."/>
            <person name="Wawra S."/>
            <person name="van West P."/>
            <person name="Whitty B.R."/>
            <person name="Coutinho P.M."/>
            <person name="Henrissat B."/>
            <person name="Martin F."/>
            <person name="Thomas P.D."/>
            <person name="Tyler B.M."/>
            <person name="De Vries R.P."/>
            <person name="Kamoun S."/>
            <person name="Yandell M."/>
            <person name="Tisserat N."/>
            <person name="Buell C.R."/>
        </authorList>
    </citation>
    <scope>NUCLEOTIDE SEQUENCE</scope>
    <source>
        <strain evidence="8">DAOM:BR144</strain>
    </source>
</reference>
<feature type="compositionally biased region" description="Low complexity" evidence="5">
    <location>
        <begin position="275"/>
        <end position="287"/>
    </location>
</feature>
<feature type="region of interest" description="Disordered" evidence="5">
    <location>
        <begin position="45"/>
        <end position="136"/>
    </location>
</feature>
<evidence type="ECO:0000256" key="3">
    <source>
        <dbReference type="ARBA" id="ARBA00023242"/>
    </source>
</evidence>
<feature type="compositionally biased region" description="Polar residues" evidence="5">
    <location>
        <begin position="544"/>
        <end position="553"/>
    </location>
</feature>
<feature type="compositionally biased region" description="Low complexity" evidence="5">
    <location>
        <begin position="504"/>
        <end position="519"/>
    </location>
</feature>
<dbReference type="PRINTS" id="PR00056">
    <property type="entry name" value="HSFDOMAIN"/>
</dbReference>
<feature type="compositionally biased region" description="Polar residues" evidence="5">
    <location>
        <begin position="521"/>
        <end position="537"/>
    </location>
</feature>
<dbReference type="VEuPathDB" id="FungiDB:PYU1_G001667"/>
<dbReference type="Pfam" id="PF00447">
    <property type="entry name" value="HSF_DNA-bind"/>
    <property type="match status" value="1"/>
</dbReference>
<dbReference type="GO" id="GO:0005634">
    <property type="term" value="C:nucleus"/>
    <property type="evidence" value="ECO:0007669"/>
    <property type="project" value="UniProtKB-SubCell"/>
</dbReference>
<dbReference type="STRING" id="431595.K3W9M7"/>
<dbReference type="Proteomes" id="UP000019132">
    <property type="component" value="Unassembled WGS sequence"/>
</dbReference>
<organism evidence="7 8">
    <name type="scientific">Globisporangium ultimum (strain ATCC 200006 / CBS 805.95 / DAOM BR144)</name>
    <name type="common">Pythium ultimum</name>
    <dbReference type="NCBI Taxonomy" id="431595"/>
    <lineage>
        <taxon>Eukaryota</taxon>
        <taxon>Sar</taxon>
        <taxon>Stramenopiles</taxon>
        <taxon>Oomycota</taxon>
        <taxon>Peronosporomycetes</taxon>
        <taxon>Pythiales</taxon>
        <taxon>Pythiaceae</taxon>
        <taxon>Globisporangium</taxon>
    </lineage>
</organism>
<dbReference type="GO" id="GO:0043565">
    <property type="term" value="F:sequence-specific DNA binding"/>
    <property type="evidence" value="ECO:0007669"/>
    <property type="project" value="InterPro"/>
</dbReference>
<evidence type="ECO:0000256" key="5">
    <source>
        <dbReference type="SAM" id="MobiDB-lite"/>
    </source>
</evidence>
<dbReference type="InterPro" id="IPR036388">
    <property type="entry name" value="WH-like_DNA-bd_sf"/>
</dbReference>
<keyword evidence="8" id="KW-1185">Reference proteome</keyword>
<sequence>MPPPTAGNGTTANAFAMARFRVPTVASINNNSSIGNGAKPNLVSFEASHLAQTHQELKQLQRRRAVAENNNQNEEAREPQDDDNNENQGEDEEEDEEDEDEANDDDDDMMDNNELDAQVNGSSKTRNAVPQGAANDKNQFKFGATVGGSSDASAATACGVPVIRRRNVGVPKFLRFLYQMLEVEACEIIAWSHSGTAFQIRQPDELAELILPKYFKHNKVSSFQRQLNYFGFKKWTKTQTNICTFSHPFFLRGEKDKMKLIKRKERLGPIGAPTSSAGGNIAAGGSATPADGADAVSTFSSGDANGNSVGKNATKVPPSASAKAALNNRRLRANSTVKIKGIGARELAMRRHSTGALALSAALDHPVVGGLMNRKRAGTIDLELELQAQKGMDMKDLALRQPSRAKRKSLPHVMLPPSLKDRKGNQLFTPDFSGLDGKTGHFGSFRMGPSDSLRQDASPVVPVTSEMLMQNAYHHRQQQQQQQHLHHGVGNAGSGLYQFASSSMKSDMNDSSMDMSDLSGPLQSSATWLSSSNNNCYQHAPQPQHDSGSGQKDQNLMMMMPYKFAGDGSNAGNGMPPFDGIPIIDYATNSAQLSNHPMKMHSLQQQQQHTHPHQQQQSTGGFQQHPQHGTQQKDYIDVLLESAALDDQLSSQSSSVAEPQGPGLSAVWEHHYMHAPHPHQSGPAHVSPFGLMQHHHHHPNQQPPSQQHHLHAMHQIQISAMDAMNSSNHQGQRF</sequence>
<keyword evidence="2" id="KW-0238">DNA-binding</keyword>
<proteinExistence type="inferred from homology"/>
<dbReference type="InParanoid" id="K3W9M7"/>
<feature type="region of interest" description="Disordered" evidence="5">
    <location>
        <begin position="268"/>
        <end position="287"/>
    </location>
</feature>
<dbReference type="FunFam" id="1.10.10.10:FF:000286">
    <property type="entry name" value="Heat shock transcription factor"/>
    <property type="match status" value="1"/>
</dbReference>
<evidence type="ECO:0000256" key="1">
    <source>
        <dbReference type="ARBA" id="ARBA00004123"/>
    </source>
</evidence>
<dbReference type="PANTHER" id="PTHR10015">
    <property type="entry name" value="HEAT SHOCK TRANSCRIPTION FACTOR"/>
    <property type="match status" value="1"/>
</dbReference>
<dbReference type="SMART" id="SM00415">
    <property type="entry name" value="HSF"/>
    <property type="match status" value="1"/>
</dbReference>
<feature type="region of interest" description="Disordered" evidence="5">
    <location>
        <begin position="473"/>
        <end position="492"/>
    </location>
</feature>
<dbReference type="eggNOG" id="KOG0627">
    <property type="taxonomic scope" value="Eukaryota"/>
</dbReference>
<dbReference type="AlphaFoldDB" id="K3W9M7"/>
<comment type="similarity">
    <text evidence="4">Belongs to the HSF family.</text>
</comment>
<evidence type="ECO:0000259" key="6">
    <source>
        <dbReference type="SMART" id="SM00415"/>
    </source>
</evidence>
<evidence type="ECO:0000313" key="7">
    <source>
        <dbReference type="EnsemblProtists" id="PYU1_T001668"/>
    </source>
</evidence>
<feature type="region of interest" description="Disordered" evidence="5">
    <location>
        <begin position="598"/>
        <end position="630"/>
    </location>
</feature>
<accession>K3W9M7</accession>
<dbReference type="EMBL" id="GL376626">
    <property type="status" value="NOT_ANNOTATED_CDS"/>
    <property type="molecule type" value="Genomic_DNA"/>
</dbReference>
<keyword evidence="3" id="KW-0539">Nucleus</keyword>
<reference evidence="7" key="3">
    <citation type="submission" date="2015-02" db="UniProtKB">
        <authorList>
            <consortium name="EnsemblProtists"/>
        </authorList>
    </citation>
    <scope>IDENTIFICATION</scope>
    <source>
        <strain evidence="7">DAOM BR144</strain>
    </source>
</reference>
<evidence type="ECO:0000256" key="4">
    <source>
        <dbReference type="RuleBase" id="RU004020"/>
    </source>
</evidence>